<feature type="signal peptide" evidence="1">
    <location>
        <begin position="1"/>
        <end position="22"/>
    </location>
</feature>
<sequence length="160" mass="17497">MSNKNYVTTLMLLCAFASSANAESKDDIDNIKNKIGDIQDSLSQSQDTMQFVRSVSGSTFVPEPKHSKDMPSYSYFTIESYDIFSSPSGKRMIQAVITNNSGGGIKLKTSQIKAYFGGQVYLSPSSIEQGDKFAQGETKSVTLHFGENSASILGLMTRNY</sequence>
<organism evidence="2 3">
    <name type="scientific">Vibrio owensii CAIM 1854 = LMG 25443</name>
    <dbReference type="NCBI Taxonomy" id="1229493"/>
    <lineage>
        <taxon>Bacteria</taxon>
        <taxon>Pseudomonadati</taxon>
        <taxon>Pseudomonadota</taxon>
        <taxon>Gammaproteobacteria</taxon>
        <taxon>Vibrionales</taxon>
        <taxon>Vibrionaceae</taxon>
        <taxon>Vibrio</taxon>
    </lineage>
</organism>
<evidence type="ECO:0000313" key="3">
    <source>
        <dbReference type="Proteomes" id="UP000031586"/>
    </source>
</evidence>
<evidence type="ECO:0000313" key="2">
    <source>
        <dbReference type="EMBL" id="KIF48034.1"/>
    </source>
</evidence>
<reference evidence="2 3" key="1">
    <citation type="submission" date="2014-07" db="EMBL/GenBank/DDBJ databases">
        <title>Unique and conserved regions in Vibrio harveyi and related species in comparison with the shrimp pathogen Vibrio harveyi CAIM 1792.</title>
        <authorList>
            <person name="Espinoza-Valles I."/>
            <person name="Vora G."/>
            <person name="Leekitcharoenphon P."/>
            <person name="Ussery D."/>
            <person name="Hoj L."/>
            <person name="Gomez-Gil B."/>
        </authorList>
    </citation>
    <scope>NUCLEOTIDE SEQUENCE [LARGE SCALE GENOMIC DNA]</scope>
    <source>
        <strain evidence="3">CAIM 1854 / LMG 25443</strain>
    </source>
</reference>
<dbReference type="Proteomes" id="UP000031586">
    <property type="component" value="Unassembled WGS sequence"/>
</dbReference>
<accession>A0A0C1YVF1</accession>
<dbReference type="RefSeq" id="WP_020197895.1">
    <property type="nucleotide sequence ID" value="NZ_BAOH01000153.1"/>
</dbReference>
<name>A0A0C1YVF1_9VIBR</name>
<dbReference type="GeneID" id="47100987"/>
<comment type="caution">
    <text evidence="2">The sequence shown here is derived from an EMBL/GenBank/DDBJ whole genome shotgun (WGS) entry which is preliminary data.</text>
</comment>
<proteinExistence type="predicted"/>
<keyword evidence="1" id="KW-0732">Signal</keyword>
<dbReference type="AlphaFoldDB" id="A0A0C1YVF1"/>
<dbReference type="PATRIC" id="fig|1229493.5.peg.4931"/>
<dbReference type="EMBL" id="JPRD01000059">
    <property type="protein sequence ID" value="KIF48034.1"/>
    <property type="molecule type" value="Genomic_DNA"/>
</dbReference>
<evidence type="ECO:0000256" key="1">
    <source>
        <dbReference type="SAM" id="SignalP"/>
    </source>
</evidence>
<gene>
    <name evidence="2" type="ORF">H735_26785</name>
</gene>
<protein>
    <submittedName>
        <fullName evidence="2">Uncharacterized protein</fullName>
    </submittedName>
</protein>
<feature type="chain" id="PRO_5002143407" evidence="1">
    <location>
        <begin position="23"/>
        <end position="160"/>
    </location>
</feature>